<dbReference type="InParanoid" id="A0A1Y2LY32"/>
<dbReference type="OMA" id="ADETPRM"/>
<protein>
    <recommendedName>
        <fullName evidence="2">F-box domain-containing protein</fullName>
    </recommendedName>
</protein>
<feature type="compositionally biased region" description="Polar residues" evidence="1">
    <location>
        <begin position="277"/>
        <end position="291"/>
    </location>
</feature>
<dbReference type="InterPro" id="IPR036047">
    <property type="entry name" value="F-box-like_dom_sf"/>
</dbReference>
<feature type="compositionally biased region" description="Low complexity" evidence="1">
    <location>
        <begin position="1024"/>
        <end position="1037"/>
    </location>
</feature>
<keyword evidence="4" id="KW-1185">Reference proteome</keyword>
<organism evidence="3 4">
    <name type="scientific">Epicoccum nigrum</name>
    <name type="common">Soil fungus</name>
    <name type="synonym">Epicoccum purpurascens</name>
    <dbReference type="NCBI Taxonomy" id="105696"/>
    <lineage>
        <taxon>Eukaryota</taxon>
        <taxon>Fungi</taxon>
        <taxon>Dikarya</taxon>
        <taxon>Ascomycota</taxon>
        <taxon>Pezizomycotina</taxon>
        <taxon>Dothideomycetes</taxon>
        <taxon>Pleosporomycetidae</taxon>
        <taxon>Pleosporales</taxon>
        <taxon>Pleosporineae</taxon>
        <taxon>Didymellaceae</taxon>
        <taxon>Epicoccum</taxon>
    </lineage>
</organism>
<feature type="domain" description="F-box" evidence="2">
    <location>
        <begin position="317"/>
        <end position="362"/>
    </location>
</feature>
<evidence type="ECO:0000313" key="3">
    <source>
        <dbReference type="EMBL" id="OSS48814.1"/>
    </source>
</evidence>
<feature type="region of interest" description="Disordered" evidence="1">
    <location>
        <begin position="91"/>
        <end position="162"/>
    </location>
</feature>
<evidence type="ECO:0000313" key="4">
    <source>
        <dbReference type="Proteomes" id="UP000193240"/>
    </source>
</evidence>
<name>A0A1Y2LY32_EPING</name>
<dbReference type="AlphaFoldDB" id="A0A1Y2LY32"/>
<feature type="compositionally biased region" description="Polar residues" evidence="1">
    <location>
        <begin position="303"/>
        <end position="314"/>
    </location>
</feature>
<proteinExistence type="predicted"/>
<evidence type="ECO:0000256" key="1">
    <source>
        <dbReference type="SAM" id="MobiDB-lite"/>
    </source>
</evidence>
<feature type="region of interest" description="Disordered" evidence="1">
    <location>
        <begin position="276"/>
        <end position="317"/>
    </location>
</feature>
<dbReference type="EMBL" id="KZ107845">
    <property type="protein sequence ID" value="OSS48814.1"/>
    <property type="molecule type" value="Genomic_DNA"/>
</dbReference>
<dbReference type="SUPFAM" id="SSF81383">
    <property type="entry name" value="F-box domain"/>
    <property type="match status" value="1"/>
</dbReference>
<sequence length="1217" mass="133426">MDPEKGSCTSGERGDGCLCSLCRQEHAEEGASDREAAAAAAAAQIDSLDQFLHLTHSHTDVADSTLTFATTDAAGASTFTTSNTALYAESPARGRPLRTFEPRRGTDSAVGSPSRGDLLSTRDSFDDRSLPGPPGLNNEPPWGPLENGVPNRNEEASLPRSRQLLSSLTSTVSASRGRDVGSILMLSQAAAEDTSYRPDHDMSAKSKRAKARFCQSREEGEKDLLAALQTHGAQTAMLYHTVEPNPEANDIWPNFRSKAKLPARYIILDLSQDESTSEVSGDSSQKTSQTRYRLRSPNDMPDAQTSAVQSTTAPATGRPKWQLPVELVEQIIQHLNRDDIKSLRLVSRELNDFTSQAAFKTVVVPFNTEIYGMLGQEPIIDRKGKKRAKISRPEYLWRNANGDEVYNGHGLDVFRGFGQHIVRFGMSFEVSEESLSSPPLKSMTEQKTSFWGNYDWPYEEYRRYDAVAGLESAADETPRMKIAFSELTKVSELALSVDSGLGWLNGPDRSIRARVLQTAPHMFGSHHAVPDRRTEAQRELWNHIEKTYSRTGDDVRLAMLCRLEGLRPISEAQRFNAIAATQPEMPYVEPRLLCEALSYVCNSSQDAEDTDIYESRTRGSPPINAGVLFTSALPHHDHDHTEQEMSPITPANLSKAQKEWLLETEWAQRAFMSSYMLAVIDNRATFRSIHSLNISSLSDRYISMLNRNDFWDALPALTSVTLIIKPGWRSVEKDEAGFVETTKVDPTDQVDTFCALLHTQIAPRTNIVKLTIGYDASGEHAEGLHARNKLLMPAPVLPLRASLHLDPTLPPIETATLQDAEMLQKVLVRFPHLEDLTLRNCWITPPALLQFVWLHDERKLKHLSLDSVSLTAILRATGNAQAANVGQNAGAGHAAQQMAGALWNNANNNVVANAVAANPLMGNVQVLNNHIQTLIAQLQHIQANAGNNQVHHQAHALHAQLQNQIQNGQPPNAQQQQGNGHNLTQHPPQQNQQAQLTLAQTMQLTQIALQANTLQQIAGQGAPAAAPANAAGDDGNANSVLQGKPREGSWMDVIDQISPGTNLFDFDSPHSKANPNRITALDSVSLLSCGYAKLSHLNVDQSTIEVRNGVAGSLCHAVFAKRHSALSAMMMSSKWPHLGDIVQEVDPTELAVLDAAWNLRTGWDDAEAARAVEFDGLLPGGTGRFTGKVQRSDRVSTDAEFDNALAQAFTSVELLST</sequence>
<feature type="region of interest" description="Disordered" evidence="1">
    <location>
        <begin position="967"/>
        <end position="995"/>
    </location>
</feature>
<feature type="region of interest" description="Disordered" evidence="1">
    <location>
        <begin position="1024"/>
        <end position="1044"/>
    </location>
</feature>
<gene>
    <name evidence="3" type="ORF">B5807_06775</name>
</gene>
<dbReference type="PROSITE" id="PS50181">
    <property type="entry name" value="FBOX"/>
    <property type="match status" value="1"/>
</dbReference>
<evidence type="ECO:0000259" key="2">
    <source>
        <dbReference type="PROSITE" id="PS50181"/>
    </source>
</evidence>
<dbReference type="CDD" id="cd09917">
    <property type="entry name" value="F-box_SF"/>
    <property type="match status" value="1"/>
</dbReference>
<reference evidence="3 4" key="1">
    <citation type="journal article" date="2017" name="Genome Announc.">
        <title>Genome sequence of the saprophytic ascomycete Epicoccum nigrum ICMP 19927 strain isolated from New Zealand.</title>
        <authorList>
            <person name="Fokin M."/>
            <person name="Fleetwood D."/>
            <person name="Weir B.S."/>
            <person name="Villas-Boas S.G."/>
        </authorList>
    </citation>
    <scope>NUCLEOTIDE SEQUENCE [LARGE SCALE GENOMIC DNA]</scope>
    <source>
        <strain evidence="3 4">ICMP 19927</strain>
    </source>
</reference>
<accession>A0A1Y2LY32</accession>
<dbReference type="Pfam" id="PF00646">
    <property type="entry name" value="F-box"/>
    <property type="match status" value="1"/>
</dbReference>
<dbReference type="InterPro" id="IPR001810">
    <property type="entry name" value="F-box_dom"/>
</dbReference>
<dbReference type="Proteomes" id="UP000193240">
    <property type="component" value="Unassembled WGS sequence"/>
</dbReference>